<keyword evidence="3" id="KW-1185">Reference proteome</keyword>
<dbReference type="InterPro" id="IPR029068">
    <property type="entry name" value="Glyas_Bleomycin-R_OHBP_Dase"/>
</dbReference>
<gene>
    <name evidence="2" type="ORF">SAMN05421743_1128</name>
</gene>
<dbReference type="GO" id="GO:0008168">
    <property type="term" value="F:methyltransferase activity"/>
    <property type="evidence" value="ECO:0007669"/>
    <property type="project" value="UniProtKB-KW"/>
</dbReference>
<reference evidence="2 3" key="1">
    <citation type="submission" date="2016-10" db="EMBL/GenBank/DDBJ databases">
        <authorList>
            <person name="de Groot N.N."/>
        </authorList>
    </citation>
    <scope>NUCLEOTIDE SEQUENCE [LARGE SCALE GENOMIC DNA]</scope>
    <source>
        <strain evidence="2 3">CCM7597</strain>
    </source>
</reference>
<dbReference type="Proteomes" id="UP000198584">
    <property type="component" value="Unassembled WGS sequence"/>
</dbReference>
<dbReference type="AlphaFoldDB" id="A0A1H4FMF3"/>
<dbReference type="InterPro" id="IPR009725">
    <property type="entry name" value="3_dmu_93_MTrfase"/>
</dbReference>
<dbReference type="GO" id="GO:0032259">
    <property type="term" value="P:methylation"/>
    <property type="evidence" value="ECO:0007669"/>
    <property type="project" value="UniProtKB-KW"/>
</dbReference>
<name>A0A1H4FMF3_9BACI</name>
<dbReference type="EMBL" id="FNQR01000012">
    <property type="protein sequence ID" value="SEA98455.1"/>
    <property type="molecule type" value="Genomic_DNA"/>
</dbReference>
<protein>
    <submittedName>
        <fullName evidence="2">Glyoxalase superfamily enzyme, possibly 3-demethylubiquinone-9 3-methyltransferase</fullName>
    </submittedName>
</protein>
<dbReference type="PIRSF" id="PIRSF021700">
    <property type="entry name" value="3_dmu_93_MTrfase"/>
    <property type="match status" value="1"/>
</dbReference>
<evidence type="ECO:0000313" key="3">
    <source>
        <dbReference type="Proteomes" id="UP000198584"/>
    </source>
</evidence>
<keyword evidence="2" id="KW-0830">Ubiquinone</keyword>
<dbReference type="Gene3D" id="3.10.180.10">
    <property type="entry name" value="2,3-Dihydroxybiphenyl 1,2-Dioxygenase, domain 1"/>
    <property type="match status" value="1"/>
</dbReference>
<dbReference type="InterPro" id="IPR028973">
    <property type="entry name" value="PhnB-like"/>
</dbReference>
<evidence type="ECO:0000313" key="2">
    <source>
        <dbReference type="EMBL" id="SEA98455.1"/>
    </source>
</evidence>
<dbReference type="CDD" id="cd06588">
    <property type="entry name" value="PhnB_like"/>
    <property type="match status" value="1"/>
</dbReference>
<accession>A0A1H4FMF3</accession>
<dbReference type="SUPFAM" id="SSF54593">
    <property type="entry name" value="Glyoxalase/Bleomycin resistance protein/Dihydroxybiphenyl dioxygenase"/>
    <property type="match status" value="1"/>
</dbReference>
<feature type="domain" description="PhnB-like" evidence="1">
    <location>
        <begin position="7"/>
        <end position="127"/>
    </location>
</feature>
<sequence length="166" mass="18961">MMGDKIQKITPNLWFENQAEEAAAFYTSVFKDSKIVRVTRYMNEGQEIHGMAEGTVMTVEFQLEGQKFVALNGGPHFLFTEAISFIVHCDTQEEVDYYWEKLSDGGDEKAQQCGWLKDKYGVSWQIIPARISELLSSPDPVKAESAMKAMLQMKKIDMNVLKEIHK</sequence>
<dbReference type="PANTHER" id="PTHR33990:SF2">
    <property type="entry name" value="PHNB-LIKE DOMAIN-CONTAINING PROTEIN"/>
    <property type="match status" value="1"/>
</dbReference>
<evidence type="ECO:0000259" key="1">
    <source>
        <dbReference type="Pfam" id="PF06983"/>
    </source>
</evidence>
<keyword evidence="2" id="KW-0808">Transferase</keyword>
<keyword evidence="2" id="KW-0489">Methyltransferase</keyword>
<proteinExistence type="predicted"/>
<dbReference type="Pfam" id="PF06983">
    <property type="entry name" value="3-dmu-9_3-mt"/>
    <property type="match status" value="1"/>
</dbReference>
<organism evidence="2 3">
    <name type="scientific">Thalassobacillus cyri</name>
    <dbReference type="NCBI Taxonomy" id="571932"/>
    <lineage>
        <taxon>Bacteria</taxon>
        <taxon>Bacillati</taxon>
        <taxon>Bacillota</taxon>
        <taxon>Bacilli</taxon>
        <taxon>Bacillales</taxon>
        <taxon>Bacillaceae</taxon>
        <taxon>Thalassobacillus</taxon>
    </lineage>
</organism>
<dbReference type="PANTHER" id="PTHR33990">
    <property type="entry name" value="PROTEIN YJDN-RELATED"/>
    <property type="match status" value="1"/>
</dbReference>
<dbReference type="STRING" id="571932.SAMN05421743_1128"/>